<reference evidence="1" key="2">
    <citation type="journal article" date="2015" name="Fish Shellfish Immunol.">
        <title>Early steps in the European eel (Anguilla anguilla)-Vibrio vulnificus interaction in the gills: Role of the RtxA13 toxin.</title>
        <authorList>
            <person name="Callol A."/>
            <person name="Pajuelo D."/>
            <person name="Ebbesson L."/>
            <person name="Teles M."/>
            <person name="MacKenzie S."/>
            <person name="Amaro C."/>
        </authorList>
    </citation>
    <scope>NUCLEOTIDE SEQUENCE</scope>
</reference>
<name>A0A0E9Q1T7_ANGAN</name>
<reference evidence="1" key="1">
    <citation type="submission" date="2014-11" db="EMBL/GenBank/DDBJ databases">
        <authorList>
            <person name="Amaro Gonzalez C."/>
        </authorList>
    </citation>
    <scope>NUCLEOTIDE SEQUENCE</scope>
</reference>
<dbReference type="EMBL" id="GBXM01098302">
    <property type="protein sequence ID" value="JAH10275.1"/>
    <property type="molecule type" value="Transcribed_RNA"/>
</dbReference>
<evidence type="ECO:0000313" key="1">
    <source>
        <dbReference type="EMBL" id="JAH10275.1"/>
    </source>
</evidence>
<accession>A0A0E9Q1T7</accession>
<sequence>MHRPACREKLILE</sequence>
<proteinExistence type="predicted"/>
<organism evidence="1">
    <name type="scientific">Anguilla anguilla</name>
    <name type="common">European freshwater eel</name>
    <name type="synonym">Muraena anguilla</name>
    <dbReference type="NCBI Taxonomy" id="7936"/>
    <lineage>
        <taxon>Eukaryota</taxon>
        <taxon>Metazoa</taxon>
        <taxon>Chordata</taxon>
        <taxon>Craniata</taxon>
        <taxon>Vertebrata</taxon>
        <taxon>Euteleostomi</taxon>
        <taxon>Actinopterygii</taxon>
        <taxon>Neopterygii</taxon>
        <taxon>Teleostei</taxon>
        <taxon>Anguilliformes</taxon>
        <taxon>Anguillidae</taxon>
        <taxon>Anguilla</taxon>
    </lineage>
</organism>
<protein>
    <submittedName>
        <fullName evidence="1">Uncharacterized protein</fullName>
    </submittedName>
</protein>